<dbReference type="InterPro" id="IPR035418">
    <property type="entry name" value="AraC-bd_2"/>
</dbReference>
<proteinExistence type="predicted"/>
<dbReference type="PANTHER" id="PTHR46796:SF6">
    <property type="entry name" value="ARAC SUBFAMILY"/>
    <property type="match status" value="1"/>
</dbReference>
<gene>
    <name evidence="5" type="ORF">ACFORG_02555</name>
</gene>
<dbReference type="EMBL" id="JBHRXI010000001">
    <property type="protein sequence ID" value="MFC3612628.1"/>
    <property type="molecule type" value="Genomic_DNA"/>
</dbReference>
<dbReference type="Gene3D" id="1.10.10.60">
    <property type="entry name" value="Homeodomain-like"/>
    <property type="match status" value="1"/>
</dbReference>
<dbReference type="Proteomes" id="UP001595629">
    <property type="component" value="Unassembled WGS sequence"/>
</dbReference>
<keyword evidence="3" id="KW-0804">Transcription</keyword>
<dbReference type="Pfam" id="PF12833">
    <property type="entry name" value="HTH_18"/>
    <property type="match status" value="1"/>
</dbReference>
<comment type="caution">
    <text evidence="5">The sequence shown here is derived from an EMBL/GenBank/DDBJ whole genome shotgun (WGS) entry which is preliminary data.</text>
</comment>
<dbReference type="RefSeq" id="WP_386733802.1">
    <property type="nucleotide sequence ID" value="NZ_JBHRXI010000001.1"/>
</dbReference>
<dbReference type="InterPro" id="IPR018060">
    <property type="entry name" value="HTH_AraC"/>
</dbReference>
<dbReference type="SUPFAM" id="SSF46689">
    <property type="entry name" value="Homeodomain-like"/>
    <property type="match status" value="2"/>
</dbReference>
<dbReference type="SMART" id="SM00342">
    <property type="entry name" value="HTH_ARAC"/>
    <property type="match status" value="1"/>
</dbReference>
<name>A0ABV7TD86_9RHOB</name>
<accession>A0ABV7TD86</accession>
<keyword evidence="6" id="KW-1185">Reference proteome</keyword>
<evidence type="ECO:0000259" key="4">
    <source>
        <dbReference type="PROSITE" id="PS01124"/>
    </source>
</evidence>
<evidence type="ECO:0000256" key="3">
    <source>
        <dbReference type="ARBA" id="ARBA00023163"/>
    </source>
</evidence>
<dbReference type="InterPro" id="IPR009057">
    <property type="entry name" value="Homeodomain-like_sf"/>
</dbReference>
<dbReference type="InterPro" id="IPR050204">
    <property type="entry name" value="AraC_XylS_family_regulators"/>
</dbReference>
<dbReference type="Pfam" id="PF14525">
    <property type="entry name" value="AraC_binding_2"/>
    <property type="match status" value="1"/>
</dbReference>
<evidence type="ECO:0000256" key="1">
    <source>
        <dbReference type="ARBA" id="ARBA00023015"/>
    </source>
</evidence>
<reference evidence="6" key="1">
    <citation type="journal article" date="2019" name="Int. J. Syst. Evol. Microbiol.">
        <title>The Global Catalogue of Microorganisms (GCM) 10K type strain sequencing project: providing services to taxonomists for standard genome sequencing and annotation.</title>
        <authorList>
            <consortium name="The Broad Institute Genomics Platform"/>
            <consortium name="The Broad Institute Genome Sequencing Center for Infectious Disease"/>
            <person name="Wu L."/>
            <person name="Ma J."/>
        </authorList>
    </citation>
    <scope>NUCLEOTIDE SEQUENCE [LARGE SCALE GENOMIC DNA]</scope>
    <source>
        <strain evidence="6">KCTC 42911</strain>
    </source>
</reference>
<organism evidence="5 6">
    <name type="scientific">Lutimaribacter marinistellae</name>
    <dbReference type="NCBI Taxonomy" id="1820329"/>
    <lineage>
        <taxon>Bacteria</taxon>
        <taxon>Pseudomonadati</taxon>
        <taxon>Pseudomonadota</taxon>
        <taxon>Alphaproteobacteria</taxon>
        <taxon>Rhodobacterales</taxon>
        <taxon>Roseobacteraceae</taxon>
        <taxon>Lutimaribacter</taxon>
    </lineage>
</organism>
<feature type="domain" description="HTH araC/xylS-type" evidence="4">
    <location>
        <begin position="234"/>
        <end position="334"/>
    </location>
</feature>
<dbReference type="PROSITE" id="PS01124">
    <property type="entry name" value="HTH_ARAC_FAMILY_2"/>
    <property type="match status" value="1"/>
</dbReference>
<dbReference type="PANTHER" id="PTHR46796">
    <property type="entry name" value="HTH-TYPE TRANSCRIPTIONAL ACTIVATOR RHAS-RELATED"/>
    <property type="match status" value="1"/>
</dbReference>
<sequence length="338" mass="36476">MTRQPGPFDLSLGQGAILPLAGHRLFSSADVDEARARVARVYCDHRLDVVRGGTFSAVQNRIEGRSLSVNIMTYGSKTMIAPGALERFFLFQFPIRGHASVSNGDNIHEIGGGRSGVLNPDAETCMIWSEDCVQVMIQVERTALEALARTRFGLPAGAALRFAGSNALSHGSGRAFAGLLEHVVREADFGCNLFDGPDLMAEQVETTLMVGLLQSQSHNLSDVPAPAAGPRAVRLAEAFMTANLGNPITLEVMAAEAGVSPRALQSAFRESRGRSPMTVLREMRLEQAWQDLSHPGPNTSVTDVATALGFFHLGRFGQQYRAKFGCSPIETLRRARQA</sequence>
<keyword evidence="1" id="KW-0805">Transcription regulation</keyword>
<evidence type="ECO:0000313" key="6">
    <source>
        <dbReference type="Proteomes" id="UP001595629"/>
    </source>
</evidence>
<protein>
    <submittedName>
        <fullName evidence="5">AraC family transcriptional regulator</fullName>
    </submittedName>
</protein>
<evidence type="ECO:0000256" key="2">
    <source>
        <dbReference type="ARBA" id="ARBA00023125"/>
    </source>
</evidence>
<evidence type="ECO:0000313" key="5">
    <source>
        <dbReference type="EMBL" id="MFC3612628.1"/>
    </source>
</evidence>
<keyword evidence="2" id="KW-0238">DNA-binding</keyword>